<dbReference type="Proteomes" id="UP001595685">
    <property type="component" value="Unassembled WGS sequence"/>
</dbReference>
<dbReference type="SUPFAM" id="SSF53955">
    <property type="entry name" value="Lysozyme-like"/>
    <property type="match status" value="1"/>
</dbReference>
<sequence length="306" mass="31712">MPRHTQPVPRSRRLAPVQRAAATAGLTAAALVVGVGGFSVATSASLADAPGDRFALADLFGGADGELSASGAVDPAAARAAAADRADRSERLPLAEGLPSTSAEAQGWVDEVAVLEQTLEERAAAEAEAARVAAEAEAARLAAEEAARVEAERVAAEEAARVEAERVAAEEAARVEAERVAAEEAEAAEEAQEAAAASAADDRPVDPGSNRALGLELMLAYGFGEDQWSCLDSLWQKESGWKHTADNPSSSAYGIPQALPGSKMSSAGSDWETNPATQIQWGLGYIDGRYGSPCAAWSHSKAKNWY</sequence>
<evidence type="ECO:0000256" key="1">
    <source>
        <dbReference type="SAM" id="MobiDB-lite"/>
    </source>
</evidence>
<accession>A0ABV7WE01</accession>
<protein>
    <submittedName>
        <fullName evidence="2">Lytic transglycosylase domain-containing protein</fullName>
    </submittedName>
</protein>
<evidence type="ECO:0000313" key="3">
    <source>
        <dbReference type="Proteomes" id="UP001595685"/>
    </source>
</evidence>
<dbReference type="Gene3D" id="1.10.530.10">
    <property type="match status" value="1"/>
</dbReference>
<reference evidence="3" key="1">
    <citation type="journal article" date="2019" name="Int. J. Syst. Evol. Microbiol.">
        <title>The Global Catalogue of Microorganisms (GCM) 10K type strain sequencing project: providing services to taxonomists for standard genome sequencing and annotation.</title>
        <authorList>
            <consortium name="The Broad Institute Genomics Platform"/>
            <consortium name="The Broad Institute Genome Sequencing Center for Infectious Disease"/>
            <person name="Wu L."/>
            <person name="Ma J."/>
        </authorList>
    </citation>
    <scope>NUCLEOTIDE SEQUENCE [LARGE SCALE GENOMIC DNA]</scope>
    <source>
        <strain evidence="3">NCAIM B.02333</strain>
    </source>
</reference>
<dbReference type="EMBL" id="JBHRWW010000001">
    <property type="protein sequence ID" value="MFC3686791.1"/>
    <property type="molecule type" value="Genomic_DNA"/>
</dbReference>
<dbReference type="RefSeq" id="WP_376984012.1">
    <property type="nucleotide sequence ID" value="NZ_JBHRWW010000001.1"/>
</dbReference>
<organism evidence="2 3">
    <name type="scientific">Aquipuribacter hungaricus</name>
    <dbReference type="NCBI Taxonomy" id="545624"/>
    <lineage>
        <taxon>Bacteria</taxon>
        <taxon>Bacillati</taxon>
        <taxon>Actinomycetota</taxon>
        <taxon>Actinomycetes</taxon>
        <taxon>Micrococcales</taxon>
        <taxon>Intrasporangiaceae</taxon>
        <taxon>Aquipuribacter</taxon>
    </lineage>
</organism>
<comment type="caution">
    <text evidence="2">The sequence shown here is derived from an EMBL/GenBank/DDBJ whole genome shotgun (WGS) entry which is preliminary data.</text>
</comment>
<evidence type="ECO:0000313" key="2">
    <source>
        <dbReference type="EMBL" id="MFC3686791.1"/>
    </source>
</evidence>
<feature type="region of interest" description="Disordered" evidence="1">
    <location>
        <begin position="178"/>
        <end position="207"/>
    </location>
</feature>
<gene>
    <name evidence="2" type="ORF">ACFOLH_00375</name>
</gene>
<name>A0ABV7WE01_9MICO</name>
<proteinExistence type="predicted"/>
<feature type="compositionally biased region" description="Acidic residues" evidence="1">
    <location>
        <begin position="183"/>
        <end position="192"/>
    </location>
</feature>
<dbReference type="InterPro" id="IPR023346">
    <property type="entry name" value="Lysozyme-like_dom_sf"/>
</dbReference>
<keyword evidence="3" id="KW-1185">Reference proteome</keyword>